<evidence type="ECO:0008006" key="3">
    <source>
        <dbReference type="Google" id="ProtNLM"/>
    </source>
</evidence>
<dbReference type="SUPFAM" id="SSF57959">
    <property type="entry name" value="Leucine zipper domain"/>
    <property type="match status" value="1"/>
</dbReference>
<dbReference type="PANTHER" id="PTHR40618">
    <property type="entry name" value="B-ZIP TRANSCRIPTION FACTOR (EUROFUNG)-RELATED"/>
    <property type="match status" value="1"/>
</dbReference>
<gene>
    <name evidence="1" type="ORF">PENSTE_c026G01008</name>
</gene>
<dbReference type="CDD" id="cd14688">
    <property type="entry name" value="bZIP_YAP"/>
    <property type="match status" value="1"/>
</dbReference>
<dbReference type="InterPro" id="IPR046347">
    <property type="entry name" value="bZIP_sf"/>
</dbReference>
<keyword evidence="2" id="KW-1185">Reference proteome</keyword>
<evidence type="ECO:0000313" key="1">
    <source>
        <dbReference type="EMBL" id="OQE15898.1"/>
    </source>
</evidence>
<dbReference type="AlphaFoldDB" id="A0A1V6SPV3"/>
<sequence length="365" mass="41652">MRGQEVDHGRRRQIRDAQRAYRSRQKDLLVTLQERNAHLEDAIGHLSQIMHSFHETRSNSALPLSKLPEAVDFLEKEINQKLRQAERPCIQENQRTNKEHPNFHDKMHQLLVQPSLDLVKTAYSPPPIPKQSDSPFWASFLQTSHPLIPKTRQTPYDISFDIPLAISDAEDRPISYATTPFTQRLFQACAESGHRFLTNDAVSDHEMWHEFGLVLQNTPRAQVTSYFKRVLAAEPCNPIEDFRFPFIRLGGAGTHYPIKRMSIVTSGLQNLLPFQTTNGIKEVPSDEEWFDVHDVEGYLTSRNITFNSSQLLLTPALLDSSAANTDFPTSISGRSLSPDQHDYIAPTSFIDEDFIISGMRQAFQN</sequence>
<dbReference type="EMBL" id="MLKD01000026">
    <property type="protein sequence ID" value="OQE15898.1"/>
    <property type="molecule type" value="Genomic_DNA"/>
</dbReference>
<evidence type="ECO:0000313" key="2">
    <source>
        <dbReference type="Proteomes" id="UP000191285"/>
    </source>
</evidence>
<proteinExistence type="predicted"/>
<organism evidence="1 2">
    <name type="scientific">Penicillium steckii</name>
    <dbReference type="NCBI Taxonomy" id="303698"/>
    <lineage>
        <taxon>Eukaryota</taxon>
        <taxon>Fungi</taxon>
        <taxon>Dikarya</taxon>
        <taxon>Ascomycota</taxon>
        <taxon>Pezizomycotina</taxon>
        <taxon>Eurotiomycetes</taxon>
        <taxon>Eurotiomycetidae</taxon>
        <taxon>Eurotiales</taxon>
        <taxon>Aspergillaceae</taxon>
        <taxon>Penicillium</taxon>
    </lineage>
</organism>
<dbReference type="OrthoDB" id="3555317at2759"/>
<dbReference type="STRING" id="303698.A0A1V6SPV3"/>
<dbReference type="GO" id="GO:0003700">
    <property type="term" value="F:DNA-binding transcription factor activity"/>
    <property type="evidence" value="ECO:0007669"/>
    <property type="project" value="InterPro"/>
</dbReference>
<name>A0A1V6SPV3_9EURO</name>
<dbReference type="Proteomes" id="UP000191285">
    <property type="component" value="Unassembled WGS sequence"/>
</dbReference>
<accession>A0A1V6SPV3</accession>
<comment type="caution">
    <text evidence="1">The sequence shown here is derived from an EMBL/GenBank/DDBJ whole genome shotgun (WGS) entry which is preliminary data.</text>
</comment>
<reference evidence="2" key="1">
    <citation type="journal article" date="2017" name="Nat. Microbiol.">
        <title>Global analysis of biosynthetic gene clusters reveals vast potential of secondary metabolite production in Penicillium species.</title>
        <authorList>
            <person name="Nielsen J.C."/>
            <person name="Grijseels S."/>
            <person name="Prigent S."/>
            <person name="Ji B."/>
            <person name="Dainat J."/>
            <person name="Nielsen K.F."/>
            <person name="Frisvad J.C."/>
            <person name="Workman M."/>
            <person name="Nielsen J."/>
        </authorList>
    </citation>
    <scope>NUCLEOTIDE SEQUENCE [LARGE SCALE GENOMIC DNA]</scope>
    <source>
        <strain evidence="2">IBT 24891</strain>
    </source>
</reference>
<protein>
    <recommendedName>
        <fullName evidence="3">BZIP domain-containing protein</fullName>
    </recommendedName>
</protein>
<dbReference type="PANTHER" id="PTHR40618:SF1">
    <property type="entry name" value="B-ZIP TRANSCRIPTION FACTOR (EUROFUNG)"/>
    <property type="match status" value="1"/>
</dbReference>